<dbReference type="AlphaFoldDB" id="A0AAW1WFZ2"/>
<keyword evidence="5" id="KW-0539">Nucleus</keyword>
<evidence type="ECO:0000256" key="2">
    <source>
        <dbReference type="ARBA" id="ARBA00023015"/>
    </source>
</evidence>
<dbReference type="EMBL" id="JBEDUW010000006">
    <property type="protein sequence ID" value="KAK9922834.1"/>
    <property type="molecule type" value="Genomic_DNA"/>
</dbReference>
<dbReference type="PANTHER" id="PTHR12396">
    <property type="entry name" value="METHYL-CPG BINDING PROTEIN, MBD"/>
    <property type="match status" value="1"/>
</dbReference>
<accession>A0AAW1WFZ2</accession>
<keyword evidence="2" id="KW-0805">Transcription regulation</keyword>
<evidence type="ECO:0000256" key="1">
    <source>
        <dbReference type="ARBA" id="ARBA00004123"/>
    </source>
</evidence>
<dbReference type="PANTHER" id="PTHR12396:SF38">
    <property type="entry name" value="METHYL-CPG-BINDING DOMAIN-CONTAINING PROTEIN 7"/>
    <property type="match status" value="1"/>
</dbReference>
<feature type="domain" description="MBD" evidence="7">
    <location>
        <begin position="16"/>
        <end position="105"/>
    </location>
</feature>
<name>A0AAW1WFZ2_RUBAR</name>
<dbReference type="InterPro" id="IPR016177">
    <property type="entry name" value="DNA-bd_dom_sf"/>
</dbReference>
<dbReference type="PROSITE" id="PS50982">
    <property type="entry name" value="MBD"/>
    <property type="match status" value="1"/>
</dbReference>
<dbReference type="Proteomes" id="UP001457282">
    <property type="component" value="Unassembled WGS sequence"/>
</dbReference>
<dbReference type="GO" id="GO:0003677">
    <property type="term" value="F:DNA binding"/>
    <property type="evidence" value="ECO:0007669"/>
    <property type="project" value="UniProtKB-KW"/>
</dbReference>
<proteinExistence type="predicted"/>
<sequence>MSCRNEVVANDQEPNAQFVDGREFQLPKGWVVEIRARTNLKYQGKVDQFYYEPHTQKQFRSLKAVKEFLRRDAPQSEQLHAPEESQAGNHAQSSSSNFNLSSTTTEKKRKILTFNLSMPPQNLTWVLTDVESHEWSPYVHDEKIPDAVKNHWAQIFASIIGGNV</sequence>
<keyword evidence="3" id="KW-0238">DNA-binding</keyword>
<dbReference type="InterPro" id="IPR001739">
    <property type="entry name" value="Methyl_CpG_DNA-bd"/>
</dbReference>
<evidence type="ECO:0000313" key="8">
    <source>
        <dbReference type="EMBL" id="KAK9922834.1"/>
    </source>
</evidence>
<reference evidence="8 9" key="1">
    <citation type="journal article" date="2023" name="G3 (Bethesda)">
        <title>A chromosome-length genome assembly and annotation of blackberry (Rubus argutus, cv. 'Hillquist').</title>
        <authorList>
            <person name="Bruna T."/>
            <person name="Aryal R."/>
            <person name="Dudchenko O."/>
            <person name="Sargent D.J."/>
            <person name="Mead D."/>
            <person name="Buti M."/>
            <person name="Cavallini A."/>
            <person name="Hytonen T."/>
            <person name="Andres J."/>
            <person name="Pham M."/>
            <person name="Weisz D."/>
            <person name="Mascagni F."/>
            <person name="Usai G."/>
            <person name="Natali L."/>
            <person name="Bassil N."/>
            <person name="Fernandez G.E."/>
            <person name="Lomsadze A."/>
            <person name="Armour M."/>
            <person name="Olukolu B."/>
            <person name="Poorten T."/>
            <person name="Britton C."/>
            <person name="Davik J."/>
            <person name="Ashrafi H."/>
            <person name="Aiden E.L."/>
            <person name="Borodovsky M."/>
            <person name="Worthington M."/>
        </authorList>
    </citation>
    <scope>NUCLEOTIDE SEQUENCE [LARGE SCALE GENOMIC DNA]</scope>
    <source>
        <strain evidence="8">PI 553951</strain>
    </source>
</reference>
<gene>
    <name evidence="8" type="ORF">M0R45_031278</name>
</gene>
<evidence type="ECO:0000256" key="6">
    <source>
        <dbReference type="SAM" id="MobiDB-lite"/>
    </source>
</evidence>
<dbReference type="Gene3D" id="3.30.890.10">
    <property type="entry name" value="Methyl-cpg-binding Protein 2, Chain A"/>
    <property type="match status" value="1"/>
</dbReference>
<evidence type="ECO:0000259" key="7">
    <source>
        <dbReference type="PROSITE" id="PS50982"/>
    </source>
</evidence>
<comment type="caution">
    <text evidence="8">The sequence shown here is derived from an EMBL/GenBank/DDBJ whole genome shotgun (WGS) entry which is preliminary data.</text>
</comment>
<dbReference type="SUPFAM" id="SSF54171">
    <property type="entry name" value="DNA-binding domain"/>
    <property type="match status" value="1"/>
</dbReference>
<dbReference type="Pfam" id="PF01429">
    <property type="entry name" value="MBD"/>
    <property type="match status" value="1"/>
</dbReference>
<organism evidence="8 9">
    <name type="scientific">Rubus argutus</name>
    <name type="common">Southern blackberry</name>
    <dbReference type="NCBI Taxonomy" id="59490"/>
    <lineage>
        <taxon>Eukaryota</taxon>
        <taxon>Viridiplantae</taxon>
        <taxon>Streptophyta</taxon>
        <taxon>Embryophyta</taxon>
        <taxon>Tracheophyta</taxon>
        <taxon>Spermatophyta</taxon>
        <taxon>Magnoliopsida</taxon>
        <taxon>eudicotyledons</taxon>
        <taxon>Gunneridae</taxon>
        <taxon>Pentapetalae</taxon>
        <taxon>rosids</taxon>
        <taxon>fabids</taxon>
        <taxon>Rosales</taxon>
        <taxon>Rosaceae</taxon>
        <taxon>Rosoideae</taxon>
        <taxon>Rosoideae incertae sedis</taxon>
        <taxon>Rubus</taxon>
    </lineage>
</organism>
<evidence type="ECO:0000313" key="9">
    <source>
        <dbReference type="Proteomes" id="UP001457282"/>
    </source>
</evidence>
<evidence type="ECO:0000256" key="4">
    <source>
        <dbReference type="ARBA" id="ARBA00023163"/>
    </source>
</evidence>
<keyword evidence="4" id="KW-0804">Transcription</keyword>
<feature type="region of interest" description="Disordered" evidence="6">
    <location>
        <begin position="73"/>
        <end position="103"/>
    </location>
</feature>
<keyword evidence="9" id="KW-1185">Reference proteome</keyword>
<evidence type="ECO:0000256" key="3">
    <source>
        <dbReference type="ARBA" id="ARBA00023125"/>
    </source>
</evidence>
<protein>
    <recommendedName>
        <fullName evidence="7">MBD domain-containing protein</fullName>
    </recommendedName>
</protein>
<evidence type="ECO:0000256" key="5">
    <source>
        <dbReference type="ARBA" id="ARBA00023242"/>
    </source>
</evidence>
<feature type="compositionally biased region" description="Low complexity" evidence="6">
    <location>
        <begin position="93"/>
        <end position="103"/>
    </location>
</feature>
<comment type="subcellular location">
    <subcellularLocation>
        <location evidence="1">Nucleus</location>
    </subcellularLocation>
</comment>
<dbReference type="GO" id="GO:0005634">
    <property type="term" value="C:nucleus"/>
    <property type="evidence" value="ECO:0007669"/>
    <property type="project" value="UniProtKB-SubCell"/>
</dbReference>